<evidence type="ECO:0000256" key="5">
    <source>
        <dbReference type="ARBA" id="ARBA00022490"/>
    </source>
</evidence>
<feature type="compositionally biased region" description="Basic and acidic residues" evidence="11">
    <location>
        <begin position="475"/>
        <end position="491"/>
    </location>
</feature>
<feature type="compositionally biased region" description="Basic and acidic residues" evidence="11">
    <location>
        <begin position="646"/>
        <end position="666"/>
    </location>
</feature>
<evidence type="ECO:0000256" key="2">
    <source>
        <dbReference type="ARBA" id="ARBA00004134"/>
    </source>
</evidence>
<evidence type="ECO:0000256" key="3">
    <source>
        <dbReference type="ARBA" id="ARBA00004413"/>
    </source>
</evidence>
<dbReference type="InterPro" id="IPR002048">
    <property type="entry name" value="EF_hand_dom"/>
</dbReference>
<keyword evidence="6" id="KW-0254">Endocytosis</keyword>
<gene>
    <name evidence="14" type="primary">PAN1</name>
    <name evidence="14" type="ORF">LPJ61_005021</name>
</gene>
<dbReference type="SMART" id="SM00054">
    <property type="entry name" value="EFh"/>
    <property type="match status" value="1"/>
</dbReference>
<sequence>MFLAQSRIRGKDLPDRLPPAIVAEIGAANSKAAMVSPQLAMGPQLGMAPQAPAARQMAMAPPASLAATSAAMDRSQAGAGDNGAGLEKSFESRFPDIGPSAGALRNVRQSFHQSMLGSQTSEQQPQHQWAINAQERAQYEAIFRQWDSARTGAIKGAQAREVFAQSSLPQHELAKIWGLADINNQGELNLDEFSVAMHLIFRKLAGAPIPDKLPADLVPRSSKNFMDSLNDMKDQLMFQDVVAKKPLSRASTPAYDVSPRQHTGDSGFDGDEVGVYRSANRRKNTGKSAMSTGRSSAEPVTPGSEPVSASGQSLDDLRAEARRRRDAVAQLKSDIDKRGKEQAEGRVTRRWKVDDLKREIEDIHRTTPLAVAADDGAGDGDAERARLLEKRNKLLANISELLQTIPHLAADYRRLADDLVEANKDAIRKKKSHGAAAGGSGGTDVESRAARLVAERMAALTGQTMDSFDEVDSSETDRIDRQHRERIERMESVTNGLARVHKAVKELNVGPIAGAAEPKWESGAGLQSDEVEELVRRLQLIPRAAPPARSRPESRPENRPQAHEAAASSLPLSPLPRSQPTTQQTPQQQAPSLAQRLATATNPQDRERILKEIAEERFRERQRALGIPDQNEEPSAEPPAAQSPVHEYKPTPKADPKPVSEPKLKLELGLQSYPPLAALEETPFKSPVTPAGNGARPEMSQRTDDADLLGLSNAGDSAPASNPFAAQVHQQPLQPKSTAAPAYADIFSQSLEVDDYSDSSSENEWDRDDSSDDDGGPSAAKRGSGGNQPSKVVAAIAAVVSDDGLAVAAEKDVASSPESSVSFNTAFAQPAAGASGDGNGADKDETNPFLGLLSLDANKGSGDGGDGVQAESVAPIVEHKVARSWWKVRKIASKEVGMLPAMYIELDK</sequence>
<evidence type="ECO:0000259" key="13">
    <source>
        <dbReference type="PROSITE" id="PS50222"/>
    </source>
</evidence>
<name>A0A9W7Y942_9FUNG</name>
<feature type="region of interest" description="Disordered" evidence="11">
    <location>
        <begin position="541"/>
        <end position="790"/>
    </location>
</feature>
<dbReference type="SUPFAM" id="SSF47473">
    <property type="entry name" value="EF-hand"/>
    <property type="match status" value="1"/>
</dbReference>
<feature type="region of interest" description="Disordered" evidence="11">
    <location>
        <begin position="829"/>
        <end position="855"/>
    </location>
</feature>
<protein>
    <submittedName>
        <fullName evidence="14">Actin organization and endocytosis protein</fullName>
    </submittedName>
</protein>
<feature type="compositionally biased region" description="Acidic residues" evidence="11">
    <location>
        <begin position="752"/>
        <end position="775"/>
    </location>
</feature>
<dbReference type="PROSITE" id="PS50031">
    <property type="entry name" value="EH"/>
    <property type="match status" value="1"/>
</dbReference>
<dbReference type="Proteomes" id="UP001143981">
    <property type="component" value="Unassembled WGS sequence"/>
</dbReference>
<feature type="compositionally biased region" description="Basic and acidic residues" evidence="11">
    <location>
        <begin position="604"/>
        <end position="623"/>
    </location>
</feature>
<comment type="caution">
    <text evidence="14">The sequence shown here is derived from an EMBL/GenBank/DDBJ whole genome shotgun (WGS) entry which is preliminary data.</text>
</comment>
<dbReference type="GO" id="GO:0005768">
    <property type="term" value="C:endosome"/>
    <property type="evidence" value="ECO:0007669"/>
    <property type="project" value="UniProtKB-SubCell"/>
</dbReference>
<proteinExistence type="inferred from homology"/>
<dbReference type="EMBL" id="JANBOI010001424">
    <property type="protein sequence ID" value="KAJ1726684.1"/>
    <property type="molecule type" value="Genomic_DNA"/>
</dbReference>
<keyword evidence="9" id="KW-0472">Membrane</keyword>
<dbReference type="PANTHER" id="PTHR11216:SF173">
    <property type="entry name" value="ACTIN CYTOSKELETON-REGULATORY COMPLEX PROTEIN PAN1"/>
    <property type="match status" value="1"/>
</dbReference>
<evidence type="ECO:0000256" key="1">
    <source>
        <dbReference type="ARBA" id="ARBA00004125"/>
    </source>
</evidence>
<evidence type="ECO:0000313" key="15">
    <source>
        <dbReference type="Proteomes" id="UP001143981"/>
    </source>
</evidence>
<evidence type="ECO:0000256" key="4">
    <source>
        <dbReference type="ARBA" id="ARBA00009351"/>
    </source>
</evidence>
<comment type="subcellular location">
    <subcellularLocation>
        <location evidence="3">Cell membrane</location>
        <topology evidence="3">Peripheral membrane protein</topology>
        <orientation evidence="3">Cytoplasmic side</orientation>
    </subcellularLocation>
    <subcellularLocation>
        <location evidence="2">Cytoplasm</location>
        <location evidence="2">Cytoskeleton</location>
        <location evidence="2">Actin patch</location>
    </subcellularLocation>
    <subcellularLocation>
        <location evidence="1">Endosome membrane</location>
        <topology evidence="1">Peripheral membrane protein</topology>
        <orientation evidence="1">Cytoplasmic side</orientation>
    </subcellularLocation>
</comment>
<dbReference type="PANTHER" id="PTHR11216">
    <property type="entry name" value="EH DOMAIN"/>
    <property type="match status" value="1"/>
</dbReference>
<dbReference type="GO" id="GO:0030479">
    <property type="term" value="C:actin cortical patch"/>
    <property type="evidence" value="ECO:0007669"/>
    <property type="project" value="UniProtKB-SubCell"/>
</dbReference>
<dbReference type="InterPro" id="IPR000261">
    <property type="entry name" value="EH_dom"/>
</dbReference>
<evidence type="ECO:0000256" key="6">
    <source>
        <dbReference type="ARBA" id="ARBA00022583"/>
    </source>
</evidence>
<dbReference type="Gene3D" id="1.10.238.10">
    <property type="entry name" value="EF-hand"/>
    <property type="match status" value="1"/>
</dbReference>
<feature type="region of interest" description="Disordered" evidence="11">
    <location>
        <begin position="248"/>
        <end position="322"/>
    </location>
</feature>
<keyword evidence="7" id="KW-0677">Repeat</keyword>
<feature type="compositionally biased region" description="Polar residues" evidence="11">
    <location>
        <begin position="728"/>
        <end position="737"/>
    </location>
</feature>
<evidence type="ECO:0000256" key="10">
    <source>
        <dbReference type="ARBA" id="ARBA00023212"/>
    </source>
</evidence>
<keyword evidence="10" id="KW-0206">Cytoskeleton</keyword>
<comment type="similarity">
    <text evidence="4">Belongs to the PAN1 family.</text>
</comment>
<evidence type="ECO:0000256" key="7">
    <source>
        <dbReference type="ARBA" id="ARBA00022737"/>
    </source>
</evidence>
<keyword evidence="5" id="KW-0963">Cytoplasm</keyword>
<evidence type="ECO:0000313" key="14">
    <source>
        <dbReference type="EMBL" id="KAJ1726684.1"/>
    </source>
</evidence>
<dbReference type="PROSITE" id="PS50222">
    <property type="entry name" value="EF_HAND_2"/>
    <property type="match status" value="1"/>
</dbReference>
<dbReference type="Pfam" id="PF12763">
    <property type="entry name" value="EH"/>
    <property type="match status" value="1"/>
</dbReference>
<feature type="domain" description="EH" evidence="12">
    <location>
        <begin position="135"/>
        <end position="224"/>
    </location>
</feature>
<evidence type="ECO:0000256" key="9">
    <source>
        <dbReference type="ARBA" id="ARBA00023136"/>
    </source>
</evidence>
<dbReference type="GO" id="GO:0005886">
    <property type="term" value="C:plasma membrane"/>
    <property type="evidence" value="ECO:0007669"/>
    <property type="project" value="TreeGrafter"/>
</dbReference>
<dbReference type="GO" id="GO:0005509">
    <property type="term" value="F:calcium ion binding"/>
    <property type="evidence" value="ECO:0007669"/>
    <property type="project" value="InterPro"/>
</dbReference>
<organism evidence="14 15">
    <name type="scientific">Coemansia biformis</name>
    <dbReference type="NCBI Taxonomy" id="1286918"/>
    <lineage>
        <taxon>Eukaryota</taxon>
        <taxon>Fungi</taxon>
        <taxon>Fungi incertae sedis</taxon>
        <taxon>Zoopagomycota</taxon>
        <taxon>Kickxellomycotina</taxon>
        <taxon>Kickxellomycetes</taxon>
        <taxon>Kickxellales</taxon>
        <taxon>Kickxellaceae</taxon>
        <taxon>Coemansia</taxon>
    </lineage>
</organism>
<feature type="region of interest" description="Disordered" evidence="11">
    <location>
        <begin position="464"/>
        <end position="492"/>
    </location>
</feature>
<keyword evidence="8" id="KW-0175">Coiled coil</keyword>
<dbReference type="GO" id="GO:0006897">
    <property type="term" value="P:endocytosis"/>
    <property type="evidence" value="ECO:0007669"/>
    <property type="project" value="TreeGrafter"/>
</dbReference>
<feature type="domain" description="EF-hand" evidence="13">
    <location>
        <begin position="168"/>
        <end position="203"/>
    </location>
</feature>
<reference evidence="14" key="1">
    <citation type="submission" date="2022-07" db="EMBL/GenBank/DDBJ databases">
        <title>Phylogenomic reconstructions and comparative analyses of Kickxellomycotina fungi.</title>
        <authorList>
            <person name="Reynolds N.K."/>
            <person name="Stajich J.E."/>
            <person name="Barry K."/>
            <person name="Grigoriev I.V."/>
            <person name="Crous P."/>
            <person name="Smith M.E."/>
        </authorList>
    </citation>
    <scope>NUCLEOTIDE SEQUENCE</scope>
    <source>
        <strain evidence="14">BCRC 34381</strain>
    </source>
</reference>
<evidence type="ECO:0000259" key="12">
    <source>
        <dbReference type="PROSITE" id="PS50031"/>
    </source>
</evidence>
<dbReference type="GO" id="GO:0016197">
    <property type="term" value="P:endosomal transport"/>
    <property type="evidence" value="ECO:0007669"/>
    <property type="project" value="TreeGrafter"/>
</dbReference>
<dbReference type="AlphaFoldDB" id="A0A9W7Y942"/>
<feature type="compositionally biased region" description="Low complexity" evidence="11">
    <location>
        <begin position="565"/>
        <end position="595"/>
    </location>
</feature>
<dbReference type="SMART" id="SM00027">
    <property type="entry name" value="EH"/>
    <property type="match status" value="1"/>
</dbReference>
<evidence type="ECO:0000256" key="8">
    <source>
        <dbReference type="ARBA" id="ARBA00023054"/>
    </source>
</evidence>
<feature type="compositionally biased region" description="Polar residues" evidence="11">
    <location>
        <begin position="286"/>
        <end position="295"/>
    </location>
</feature>
<keyword evidence="15" id="KW-1185">Reference proteome</keyword>
<dbReference type="OrthoDB" id="1716625at2759"/>
<dbReference type="CDD" id="cd00052">
    <property type="entry name" value="EH"/>
    <property type="match status" value="1"/>
</dbReference>
<accession>A0A9W7Y942</accession>
<feature type="compositionally biased region" description="Basic and acidic residues" evidence="11">
    <location>
        <begin position="550"/>
        <end position="562"/>
    </location>
</feature>
<evidence type="ECO:0000256" key="11">
    <source>
        <dbReference type="SAM" id="MobiDB-lite"/>
    </source>
</evidence>
<dbReference type="InterPro" id="IPR011992">
    <property type="entry name" value="EF-hand-dom_pair"/>
</dbReference>